<reference evidence="1 2" key="1">
    <citation type="submission" date="2018-12" db="EMBL/GenBank/DDBJ databases">
        <title>Sphingomonas sp. HMF7854 Genome sequencing and assembly.</title>
        <authorList>
            <person name="Cha I."/>
            <person name="Kang H."/>
            <person name="Kim H."/>
            <person name="Kang J."/>
            <person name="Joh K."/>
        </authorList>
    </citation>
    <scope>NUCLEOTIDE SEQUENCE [LARGE SCALE GENOMIC DNA]</scope>
    <source>
        <strain evidence="1 2">HMF7854</strain>
    </source>
</reference>
<keyword evidence="2" id="KW-1185">Reference proteome</keyword>
<dbReference type="RefSeq" id="WP_126717942.1">
    <property type="nucleotide sequence ID" value="NZ_RWJF01000001.1"/>
</dbReference>
<name>A0A3R9YKW8_9SPHN</name>
<dbReference type="EMBL" id="RWJF01000001">
    <property type="protein sequence ID" value="RST30108.1"/>
    <property type="molecule type" value="Genomic_DNA"/>
</dbReference>
<dbReference type="OrthoDB" id="117888at2"/>
<evidence type="ECO:0000313" key="2">
    <source>
        <dbReference type="Proteomes" id="UP000274661"/>
    </source>
</evidence>
<evidence type="ECO:0000313" key="1">
    <source>
        <dbReference type="EMBL" id="RST30108.1"/>
    </source>
</evidence>
<gene>
    <name evidence="1" type="ORF">HMF7854_04180</name>
</gene>
<proteinExistence type="predicted"/>
<accession>A0A3R9YKW8</accession>
<protein>
    <submittedName>
        <fullName evidence="1">Uncharacterized protein</fullName>
    </submittedName>
</protein>
<comment type="caution">
    <text evidence="1">The sequence shown here is derived from an EMBL/GenBank/DDBJ whole genome shotgun (WGS) entry which is preliminary data.</text>
</comment>
<dbReference type="AlphaFoldDB" id="A0A3R9YKW8"/>
<dbReference type="Proteomes" id="UP000274661">
    <property type="component" value="Unassembled WGS sequence"/>
</dbReference>
<sequence length="145" mass="16223">MMPGGKIMDSGSHDATLSNWIICELSDGRHFLAGKVSGDRKQRFREGAYITTSLVVSPTEAMIDGEIIETLNSRYLLTERNKADDEIFAKLDAWLAQQPSPPTLFDVLAVRDIDLLNAFILRGFRAAAAEAAWRSKKADRERREP</sequence>
<organism evidence="1 2">
    <name type="scientific">Sphingomonas ginkgonis</name>
    <dbReference type="NCBI Taxonomy" id="2315330"/>
    <lineage>
        <taxon>Bacteria</taxon>
        <taxon>Pseudomonadati</taxon>
        <taxon>Pseudomonadota</taxon>
        <taxon>Alphaproteobacteria</taxon>
        <taxon>Sphingomonadales</taxon>
        <taxon>Sphingomonadaceae</taxon>
        <taxon>Sphingomonas</taxon>
    </lineage>
</organism>